<dbReference type="CDD" id="cd07133">
    <property type="entry name" value="ALDH_CALDH_CalB"/>
    <property type="match status" value="1"/>
</dbReference>
<dbReference type="EMBL" id="FMBK01000003">
    <property type="protein sequence ID" value="SCC71300.1"/>
    <property type="molecule type" value="Genomic_DNA"/>
</dbReference>
<dbReference type="SUPFAM" id="SSF53720">
    <property type="entry name" value="ALDH-like"/>
    <property type="match status" value="1"/>
</dbReference>
<dbReference type="FunFam" id="3.40.309.10:FF:000003">
    <property type="entry name" value="Aldehyde dehydrogenase"/>
    <property type="match status" value="1"/>
</dbReference>
<sequence length="482" mass="53894">MNSQTKTTSMTPHSFDLQQLDELLAQQKYAYQNHPLPSAKERIDRLARLKRILVKYQDQFAEAINQDYGNRSIGETKIGELLTCLEHIKYYSKHLTQWMKPSKRHVSIIHQPAKAWVQYQPLGVVGIIAPWNYPLLLSVGPLICAIAAGNHAMIKISSASSHFGQVLEKALYEAFPVELVAVVNGGGPISDAFSHLAFDKIIFTGSTEIGKTVMAAAAQNLVPVILELGGKSPALVHSSSDLHDVAQRLAAGKLWNSGQTCVAPDYLFLPRGKTAEFIQHFKACVEEMYPHIQNNQDYTAIINDKQYNRLQGYLEDARKLGATLVEINPVHEDLTHVRKMAPTILTGISPDMRIMKEEIFGPLLPILEYDQIDEVIAFINSRPRPLALYYFDFDQARADYVAQRTHSGHFGQNTVLTHVAQDDLPFGGVGASGMGKYHGPEGFFSLSHERSVMSNPKLYSLKFILPPFNKPIHRLISKTLLR</sequence>
<dbReference type="GO" id="GO:0006081">
    <property type="term" value="P:aldehyde metabolic process"/>
    <property type="evidence" value="ECO:0007669"/>
    <property type="project" value="InterPro"/>
</dbReference>
<dbReference type="GO" id="GO:0004029">
    <property type="term" value="F:aldehyde dehydrogenase (NAD+) activity"/>
    <property type="evidence" value="ECO:0007669"/>
    <property type="project" value="TreeGrafter"/>
</dbReference>
<keyword evidence="3" id="KW-0520">NAD</keyword>
<dbReference type="GO" id="GO:0005737">
    <property type="term" value="C:cytoplasm"/>
    <property type="evidence" value="ECO:0007669"/>
    <property type="project" value="TreeGrafter"/>
</dbReference>
<keyword evidence="12" id="KW-1185">Reference proteome</keyword>
<feature type="active site" evidence="5 6">
    <location>
        <position position="227"/>
    </location>
</feature>
<feature type="active site" evidence="5">
    <location>
        <position position="261"/>
    </location>
</feature>
<evidence type="ECO:0000256" key="2">
    <source>
        <dbReference type="ARBA" id="ARBA00023002"/>
    </source>
</evidence>
<dbReference type="InterPro" id="IPR016162">
    <property type="entry name" value="Ald_DH_N"/>
</dbReference>
<reference evidence="9 12" key="2">
    <citation type="submission" date="2024-12" db="EMBL/GenBank/DDBJ databases">
        <title>C001-4G Acinetobacter sp. assembled genome.</title>
        <authorList>
            <person name="D'Arcy K."/>
            <person name="Kingdon A.D.H."/>
            <person name="Breen A."/>
            <person name="Mckeown C."/>
            <person name="Allman E."/>
            <person name="Sharma P."/>
            <person name="Mcleman A."/>
            <person name="Roberts A.P."/>
        </authorList>
    </citation>
    <scope>NUCLEOTIDE SEQUENCE [LARGE SCALE GENOMIC DNA]</scope>
    <source>
        <strain evidence="9 12">C1-4G</strain>
    </source>
</reference>
<evidence type="ECO:0000256" key="7">
    <source>
        <dbReference type="RuleBase" id="RU003345"/>
    </source>
</evidence>
<dbReference type="PIRSF" id="PIRSF036492">
    <property type="entry name" value="ALDH"/>
    <property type="match status" value="1"/>
</dbReference>
<dbReference type="EMBL" id="JBJXCW010000005">
    <property type="protein sequence ID" value="MFN0297187.1"/>
    <property type="molecule type" value="Genomic_DNA"/>
</dbReference>
<evidence type="ECO:0000313" key="10">
    <source>
        <dbReference type="EMBL" id="SCC71300.1"/>
    </source>
</evidence>
<dbReference type="Gene3D" id="3.40.309.10">
    <property type="entry name" value="Aldehyde Dehydrogenase, Chain A, domain 2"/>
    <property type="match status" value="1"/>
</dbReference>
<dbReference type="OrthoDB" id="9812625at2"/>
<dbReference type="InterPro" id="IPR029510">
    <property type="entry name" value="Ald_DH_CS_GLU"/>
</dbReference>
<proteinExistence type="inferred from homology"/>
<feature type="domain" description="Aldehyde dehydrogenase" evidence="8">
    <location>
        <begin position="3"/>
        <end position="448"/>
    </location>
</feature>
<organism evidence="10 11">
    <name type="scientific">Acinetobacter albensis</name>
    <dbReference type="NCBI Taxonomy" id="1673609"/>
    <lineage>
        <taxon>Bacteria</taxon>
        <taxon>Pseudomonadati</taxon>
        <taxon>Pseudomonadota</taxon>
        <taxon>Gammaproteobacteria</taxon>
        <taxon>Moraxellales</taxon>
        <taxon>Moraxellaceae</taxon>
        <taxon>Acinetobacter</taxon>
    </lineage>
</organism>
<evidence type="ECO:0000256" key="5">
    <source>
        <dbReference type="PIRSR" id="PIRSR036492-1"/>
    </source>
</evidence>
<dbReference type="InterPro" id="IPR016163">
    <property type="entry name" value="Ald_DH_C"/>
</dbReference>
<evidence type="ECO:0000259" key="8">
    <source>
        <dbReference type="Pfam" id="PF00171"/>
    </source>
</evidence>
<dbReference type="PROSITE" id="PS00687">
    <property type="entry name" value="ALDEHYDE_DEHYDR_GLU"/>
    <property type="match status" value="1"/>
</dbReference>
<evidence type="ECO:0000313" key="11">
    <source>
        <dbReference type="Proteomes" id="UP000243661"/>
    </source>
</evidence>
<dbReference type="PROSITE" id="PS00070">
    <property type="entry name" value="ALDEHYDE_DEHYDR_CYS"/>
    <property type="match status" value="1"/>
</dbReference>
<dbReference type="RefSeq" id="WP_092718358.1">
    <property type="nucleotide sequence ID" value="NZ_FMBK01000003.1"/>
</dbReference>
<evidence type="ECO:0000256" key="3">
    <source>
        <dbReference type="ARBA" id="ARBA00023027"/>
    </source>
</evidence>
<accession>A0A1C4GSZ9</accession>
<dbReference type="InterPro" id="IPR012394">
    <property type="entry name" value="Aldehyde_DH_NAD(P)"/>
</dbReference>
<dbReference type="InterPro" id="IPR016161">
    <property type="entry name" value="Ald_DH/histidinol_DH"/>
</dbReference>
<dbReference type="Pfam" id="PF00171">
    <property type="entry name" value="Aldedh"/>
    <property type="match status" value="1"/>
</dbReference>
<evidence type="ECO:0000256" key="1">
    <source>
        <dbReference type="ARBA" id="ARBA00009986"/>
    </source>
</evidence>
<reference evidence="10 11" key="1">
    <citation type="submission" date="2016-08" db="EMBL/GenBank/DDBJ databases">
        <authorList>
            <person name="Seilhamer J.J."/>
        </authorList>
    </citation>
    <scope>NUCLEOTIDE SEQUENCE [LARGE SCALE GENOMIC DNA]</scope>
    <source>
        <strain evidence="10 11">ANC 4874</strain>
    </source>
</reference>
<dbReference type="AlphaFoldDB" id="A0A1C4GSZ9"/>
<name>A0A1C4GSZ9_9GAMM</name>
<evidence type="ECO:0000256" key="6">
    <source>
        <dbReference type="PROSITE-ProRule" id="PRU10007"/>
    </source>
</evidence>
<evidence type="ECO:0000256" key="4">
    <source>
        <dbReference type="PIRNR" id="PIRNR036492"/>
    </source>
</evidence>
<keyword evidence="2 4" id="KW-0560">Oxidoreductase</keyword>
<protein>
    <recommendedName>
        <fullName evidence="4">Aldehyde dehydrogenase</fullName>
    </recommendedName>
</protein>
<dbReference type="PANTHER" id="PTHR43570:SF20">
    <property type="entry name" value="ALDEHYDE DEHYDROGENASE ALDX-RELATED"/>
    <property type="match status" value="1"/>
</dbReference>
<dbReference type="Proteomes" id="UP000243661">
    <property type="component" value="Unassembled WGS sequence"/>
</dbReference>
<dbReference type="InterPro" id="IPR015590">
    <property type="entry name" value="Aldehyde_DH_dom"/>
</dbReference>
<evidence type="ECO:0000313" key="9">
    <source>
        <dbReference type="EMBL" id="MFN0297187.1"/>
    </source>
</evidence>
<dbReference type="Proteomes" id="UP001632339">
    <property type="component" value="Unassembled WGS sequence"/>
</dbReference>
<dbReference type="InterPro" id="IPR016160">
    <property type="entry name" value="Ald_DH_CS_CYS"/>
</dbReference>
<dbReference type="PANTHER" id="PTHR43570">
    <property type="entry name" value="ALDEHYDE DEHYDROGENASE"/>
    <property type="match status" value="1"/>
</dbReference>
<evidence type="ECO:0000313" key="12">
    <source>
        <dbReference type="Proteomes" id="UP001632339"/>
    </source>
</evidence>
<gene>
    <name evidence="9" type="ORF">ACKVE0_06555</name>
    <name evidence="10" type="ORF">GA0116959_103150</name>
</gene>
<comment type="similarity">
    <text evidence="1 4 7">Belongs to the aldehyde dehydrogenase family.</text>
</comment>
<dbReference type="Gene3D" id="3.40.605.10">
    <property type="entry name" value="Aldehyde Dehydrogenase, Chain A, domain 1"/>
    <property type="match status" value="1"/>
</dbReference>